<dbReference type="CDD" id="cd00165">
    <property type="entry name" value="S4"/>
    <property type="match status" value="1"/>
</dbReference>
<dbReference type="InterPro" id="IPR042092">
    <property type="entry name" value="PsdUridine_s_RsuA/RluB/E/F_cat"/>
</dbReference>
<accession>A0A7G1GYG9</accession>
<dbReference type="FunFam" id="3.10.290.10:FF:000003">
    <property type="entry name" value="Pseudouridine synthase"/>
    <property type="match status" value="1"/>
</dbReference>
<dbReference type="SUPFAM" id="SSF55174">
    <property type="entry name" value="Alpha-L RNA-binding motif"/>
    <property type="match status" value="1"/>
</dbReference>
<dbReference type="PROSITE" id="PS01149">
    <property type="entry name" value="PSI_RSU"/>
    <property type="match status" value="1"/>
</dbReference>
<proteinExistence type="inferred from homology"/>
<keyword evidence="2 4" id="KW-0694">RNA-binding</keyword>
<dbReference type="RefSeq" id="WP_242455797.1">
    <property type="nucleotide sequence ID" value="NZ_AP022873.1"/>
</dbReference>
<evidence type="ECO:0000256" key="1">
    <source>
        <dbReference type="ARBA" id="ARBA00008348"/>
    </source>
</evidence>
<dbReference type="EMBL" id="AP022873">
    <property type="protein sequence ID" value="BCB95495.1"/>
    <property type="molecule type" value="Genomic_DNA"/>
</dbReference>
<dbReference type="CDD" id="cd02870">
    <property type="entry name" value="PseudoU_synth_RsuA_like"/>
    <property type="match status" value="1"/>
</dbReference>
<dbReference type="SMART" id="SM00363">
    <property type="entry name" value="S4"/>
    <property type="match status" value="1"/>
</dbReference>
<dbReference type="GO" id="GO:0000455">
    <property type="term" value="P:enzyme-directed rRNA pseudouridine synthesis"/>
    <property type="evidence" value="ECO:0007669"/>
    <property type="project" value="UniProtKB-ARBA"/>
</dbReference>
<dbReference type="PANTHER" id="PTHR47683:SF2">
    <property type="entry name" value="RNA-BINDING S4 DOMAIN-CONTAINING PROTEIN"/>
    <property type="match status" value="1"/>
</dbReference>
<dbReference type="GO" id="GO:0005829">
    <property type="term" value="C:cytosol"/>
    <property type="evidence" value="ECO:0007669"/>
    <property type="project" value="UniProtKB-ARBA"/>
</dbReference>
<dbReference type="InterPro" id="IPR020103">
    <property type="entry name" value="PsdUridine_synth_cat_dom_sf"/>
</dbReference>
<dbReference type="AlphaFoldDB" id="A0A7G1GYG9"/>
<protein>
    <recommendedName>
        <fullName evidence="5">Pseudouridine synthase</fullName>
        <ecNumber evidence="5">5.4.99.-</ecNumber>
    </recommendedName>
</protein>
<dbReference type="InterPro" id="IPR050343">
    <property type="entry name" value="RsuA_PseudoU_synthase"/>
</dbReference>
<dbReference type="SUPFAM" id="SSF55120">
    <property type="entry name" value="Pseudouridine synthase"/>
    <property type="match status" value="1"/>
</dbReference>
<evidence type="ECO:0000313" key="8">
    <source>
        <dbReference type="Proteomes" id="UP000516360"/>
    </source>
</evidence>
<dbReference type="InterPro" id="IPR006145">
    <property type="entry name" value="PsdUridine_synth_RsuA/RluA"/>
</dbReference>
<dbReference type="Gene3D" id="3.10.290.10">
    <property type="entry name" value="RNA-binding S4 domain"/>
    <property type="match status" value="1"/>
</dbReference>
<dbReference type="GO" id="GO:0120159">
    <property type="term" value="F:rRNA pseudouridine synthase activity"/>
    <property type="evidence" value="ECO:0007669"/>
    <property type="project" value="UniProtKB-ARBA"/>
</dbReference>
<dbReference type="EC" id="5.4.99.-" evidence="5"/>
<dbReference type="NCBIfam" id="TIGR00093">
    <property type="entry name" value="pseudouridine synthase"/>
    <property type="match status" value="1"/>
</dbReference>
<dbReference type="Gene3D" id="3.30.70.580">
    <property type="entry name" value="Pseudouridine synthase I, catalytic domain, N-terminal subdomain"/>
    <property type="match status" value="1"/>
</dbReference>
<dbReference type="InterPro" id="IPR018496">
    <property type="entry name" value="PsdUridine_synth_RsuA/RluB_CS"/>
</dbReference>
<dbReference type="FunFam" id="3.30.70.1560:FF:000001">
    <property type="entry name" value="Pseudouridine synthase"/>
    <property type="match status" value="1"/>
</dbReference>
<sequence length="248" mass="28164">MYPIAYSLFFMEQRIQKILAQMGIASRRKAEELIIDGRVTVNGKRAIVGMKADPERDHIKLDGKLLTRVEPKIYLMFNKPAGVVTSLSDPEGRPTIKDFLKGVKYRVFPVGRLDYDSEGLLLITNDGDFAYSILHPSKKMPKTYVVKVKGIIGDDAIMKLRRGVKLKDGMTAPAKVRRIRASESNSWIEVTIYEGRKRQVRRMLEEVGYPVIKLRRIAIGSLKMGDLKPGEIKHLTNEEIKKLKELAP</sequence>
<dbReference type="InterPro" id="IPR020094">
    <property type="entry name" value="TruA/RsuA/RluB/E/F_N"/>
</dbReference>
<dbReference type="Gene3D" id="3.30.70.1560">
    <property type="entry name" value="Alpha-L RNA-binding motif"/>
    <property type="match status" value="1"/>
</dbReference>
<dbReference type="Pfam" id="PF00849">
    <property type="entry name" value="PseudoU_synth_2"/>
    <property type="match status" value="1"/>
</dbReference>
<organism evidence="7 8">
    <name type="scientific">Dissulfurispira thermophila</name>
    <dbReference type="NCBI Taxonomy" id="2715679"/>
    <lineage>
        <taxon>Bacteria</taxon>
        <taxon>Pseudomonadati</taxon>
        <taxon>Nitrospirota</taxon>
        <taxon>Thermodesulfovibrionia</taxon>
        <taxon>Thermodesulfovibrionales</taxon>
        <taxon>Dissulfurispiraceae</taxon>
        <taxon>Dissulfurispira</taxon>
    </lineage>
</organism>
<dbReference type="InterPro" id="IPR036986">
    <property type="entry name" value="S4_RNA-bd_sf"/>
</dbReference>
<keyword evidence="8" id="KW-1185">Reference proteome</keyword>
<evidence type="ECO:0000259" key="6">
    <source>
        <dbReference type="SMART" id="SM00363"/>
    </source>
</evidence>
<evidence type="ECO:0000313" key="7">
    <source>
        <dbReference type="EMBL" id="BCB95495.1"/>
    </source>
</evidence>
<keyword evidence="3 5" id="KW-0413">Isomerase</keyword>
<feature type="domain" description="RNA-binding S4" evidence="6">
    <location>
        <begin position="13"/>
        <end position="74"/>
    </location>
</feature>
<evidence type="ECO:0000256" key="5">
    <source>
        <dbReference type="RuleBase" id="RU003887"/>
    </source>
</evidence>
<dbReference type="Pfam" id="PF01479">
    <property type="entry name" value="S4"/>
    <property type="match status" value="1"/>
</dbReference>
<dbReference type="PANTHER" id="PTHR47683">
    <property type="entry name" value="PSEUDOURIDINE SYNTHASE FAMILY PROTEIN-RELATED"/>
    <property type="match status" value="1"/>
</dbReference>
<dbReference type="Proteomes" id="UP000516360">
    <property type="component" value="Chromosome"/>
</dbReference>
<gene>
    <name evidence="7" type="ORF">JZK55_04170</name>
</gene>
<evidence type="ECO:0000256" key="4">
    <source>
        <dbReference type="PROSITE-ProRule" id="PRU00182"/>
    </source>
</evidence>
<dbReference type="KEGG" id="dtp:JZK55_04170"/>
<dbReference type="PROSITE" id="PS50889">
    <property type="entry name" value="S4"/>
    <property type="match status" value="1"/>
</dbReference>
<reference evidence="7 8" key="1">
    <citation type="submission" date="2020-03" db="EMBL/GenBank/DDBJ databases">
        <title>Complete genome sequences of two sulfur-disproportionating bacterial strains T55J and Mzg5.</title>
        <authorList>
            <person name="Umezawa K."/>
            <person name="Kojima H."/>
            <person name="Kato Y."/>
            <person name="Fukui M."/>
        </authorList>
    </citation>
    <scope>NUCLEOTIDE SEQUENCE [LARGE SCALE GENOMIC DNA]</scope>
    <source>
        <strain evidence="7 8">T55J</strain>
    </source>
</reference>
<evidence type="ECO:0000256" key="3">
    <source>
        <dbReference type="ARBA" id="ARBA00023235"/>
    </source>
</evidence>
<name>A0A7G1GYG9_9BACT</name>
<evidence type="ECO:0000256" key="2">
    <source>
        <dbReference type="ARBA" id="ARBA00022884"/>
    </source>
</evidence>
<comment type="similarity">
    <text evidence="1 5">Belongs to the pseudouridine synthase RsuA family.</text>
</comment>
<dbReference type="InterPro" id="IPR002942">
    <property type="entry name" value="S4_RNA-bd"/>
</dbReference>
<dbReference type="GO" id="GO:0003723">
    <property type="term" value="F:RNA binding"/>
    <property type="evidence" value="ECO:0007669"/>
    <property type="project" value="UniProtKB-KW"/>
</dbReference>
<dbReference type="InterPro" id="IPR000748">
    <property type="entry name" value="PsdUridine_synth_RsuA/RluB/E/F"/>
</dbReference>